<dbReference type="GeneID" id="54289508"/>
<dbReference type="OrthoDB" id="3799105at2759"/>
<dbReference type="AlphaFoldDB" id="A0A6A5XNQ8"/>
<keyword evidence="2" id="KW-1185">Reference proteome</keyword>
<gene>
    <name evidence="1" type="ORF">BU24DRAFT_463353</name>
</gene>
<evidence type="ECO:0000313" key="2">
    <source>
        <dbReference type="Proteomes" id="UP000799778"/>
    </source>
</evidence>
<sequence length="245" mass="28717">MPRSIGRSQMIASELPTELREIIYSYLLQTDENPIFPFRLYVLSMVSNATRRDAWFYFLRTHASRLGHHEARRHYIYMLGFLGEQGFAAARRLIFSQFSAQVPRMVEERNPNIDLILRCTGLRKVWLQWSTRQLLGEWRARRFIDLDQPPPRVDCEFYTLEEVIQRLRLQYLLESKSLEVIVLALTPATCVLRPGVEKTIQDATVLLQELKVWICEGFRSRGRIVEVTEPLLATWTAPHPAWEQG</sequence>
<organism evidence="1 2">
    <name type="scientific">Aaosphaeria arxii CBS 175.79</name>
    <dbReference type="NCBI Taxonomy" id="1450172"/>
    <lineage>
        <taxon>Eukaryota</taxon>
        <taxon>Fungi</taxon>
        <taxon>Dikarya</taxon>
        <taxon>Ascomycota</taxon>
        <taxon>Pezizomycotina</taxon>
        <taxon>Dothideomycetes</taxon>
        <taxon>Pleosporomycetidae</taxon>
        <taxon>Pleosporales</taxon>
        <taxon>Pleosporales incertae sedis</taxon>
        <taxon>Aaosphaeria</taxon>
    </lineage>
</organism>
<protein>
    <submittedName>
        <fullName evidence="1">Uncharacterized protein</fullName>
    </submittedName>
</protein>
<dbReference type="Proteomes" id="UP000799778">
    <property type="component" value="Unassembled WGS sequence"/>
</dbReference>
<dbReference type="RefSeq" id="XP_033382912.1">
    <property type="nucleotide sequence ID" value="XM_033532111.1"/>
</dbReference>
<reference evidence="1" key="1">
    <citation type="journal article" date="2020" name="Stud. Mycol.">
        <title>101 Dothideomycetes genomes: a test case for predicting lifestyles and emergence of pathogens.</title>
        <authorList>
            <person name="Haridas S."/>
            <person name="Albert R."/>
            <person name="Binder M."/>
            <person name="Bloem J."/>
            <person name="Labutti K."/>
            <person name="Salamov A."/>
            <person name="Andreopoulos B."/>
            <person name="Baker S."/>
            <person name="Barry K."/>
            <person name="Bills G."/>
            <person name="Bluhm B."/>
            <person name="Cannon C."/>
            <person name="Castanera R."/>
            <person name="Culley D."/>
            <person name="Daum C."/>
            <person name="Ezra D."/>
            <person name="Gonzalez J."/>
            <person name="Henrissat B."/>
            <person name="Kuo A."/>
            <person name="Liang C."/>
            <person name="Lipzen A."/>
            <person name="Lutzoni F."/>
            <person name="Magnuson J."/>
            <person name="Mondo S."/>
            <person name="Nolan M."/>
            <person name="Ohm R."/>
            <person name="Pangilinan J."/>
            <person name="Park H.-J."/>
            <person name="Ramirez L."/>
            <person name="Alfaro M."/>
            <person name="Sun H."/>
            <person name="Tritt A."/>
            <person name="Yoshinaga Y."/>
            <person name="Zwiers L.-H."/>
            <person name="Turgeon B."/>
            <person name="Goodwin S."/>
            <person name="Spatafora J."/>
            <person name="Crous P."/>
            <person name="Grigoriev I."/>
        </authorList>
    </citation>
    <scope>NUCLEOTIDE SEQUENCE</scope>
    <source>
        <strain evidence="1">CBS 175.79</strain>
    </source>
</reference>
<dbReference type="EMBL" id="ML978070">
    <property type="protein sequence ID" value="KAF2014573.1"/>
    <property type="molecule type" value="Genomic_DNA"/>
</dbReference>
<evidence type="ECO:0000313" key="1">
    <source>
        <dbReference type="EMBL" id="KAF2014573.1"/>
    </source>
</evidence>
<proteinExistence type="predicted"/>
<accession>A0A6A5XNQ8</accession>
<name>A0A6A5XNQ8_9PLEO</name>